<organism evidence="2 3">
    <name type="scientific">Larinioides sclopetarius</name>
    <dbReference type="NCBI Taxonomy" id="280406"/>
    <lineage>
        <taxon>Eukaryota</taxon>
        <taxon>Metazoa</taxon>
        <taxon>Ecdysozoa</taxon>
        <taxon>Arthropoda</taxon>
        <taxon>Chelicerata</taxon>
        <taxon>Arachnida</taxon>
        <taxon>Araneae</taxon>
        <taxon>Araneomorphae</taxon>
        <taxon>Entelegynae</taxon>
        <taxon>Araneoidea</taxon>
        <taxon>Araneidae</taxon>
        <taxon>Larinioides</taxon>
    </lineage>
</organism>
<gene>
    <name evidence="2" type="ORF">LARSCL_LOCUS2769</name>
</gene>
<dbReference type="InterPro" id="IPR023298">
    <property type="entry name" value="ATPase_P-typ_TM_dom_sf"/>
</dbReference>
<dbReference type="EMBL" id="CAXIEN010000019">
    <property type="protein sequence ID" value="CAL1265830.1"/>
    <property type="molecule type" value="Genomic_DNA"/>
</dbReference>
<dbReference type="PANTHER" id="PTHR24092:SF218">
    <property type="entry name" value="PHOSPHOLIPID-TRANSPORTING ATPASE"/>
    <property type="match status" value="1"/>
</dbReference>
<keyword evidence="3" id="KW-1185">Reference proteome</keyword>
<comment type="caution">
    <text evidence="2">The sequence shown here is derived from an EMBL/GenBank/DDBJ whole genome shotgun (WGS) entry which is preliminary data.</text>
</comment>
<name>A0AAV1Z357_9ARAC</name>
<sequence length="220" mass="25653">MLSLNSGLIMPEDRSQSLADSDVAVHRPFSIVQRLFFWKNRKRPPEKQVRVVHNNVTLPENIPSKHHPHRGYACNRIRTTKYTILSFIPKNLFEQFHRIANLYFIGIVLLNWVPKINAFGKEIAIIPVMFVLGVTAIKDWFEDFRRYKSDKRINNLTCRVYNRHVIFASFEGLPVDHLAHLERDANRGFYVGDSFCLLHYTDNLLINGTLLSCLRMQLSS</sequence>
<proteinExistence type="predicted"/>
<dbReference type="AlphaFoldDB" id="A0AAV1Z357"/>
<dbReference type="GO" id="GO:0140326">
    <property type="term" value="F:ATPase-coupled intramembrane lipid transporter activity"/>
    <property type="evidence" value="ECO:0007669"/>
    <property type="project" value="TreeGrafter"/>
</dbReference>
<evidence type="ECO:0000313" key="3">
    <source>
        <dbReference type="Proteomes" id="UP001497382"/>
    </source>
</evidence>
<feature type="domain" description="P-type ATPase N-terminal" evidence="1">
    <location>
        <begin position="66"/>
        <end position="124"/>
    </location>
</feature>
<dbReference type="Pfam" id="PF16209">
    <property type="entry name" value="PhoLip_ATPase_N"/>
    <property type="match status" value="1"/>
</dbReference>
<protein>
    <recommendedName>
        <fullName evidence="1">P-type ATPase N-terminal domain-containing protein</fullName>
    </recommendedName>
</protein>
<evidence type="ECO:0000259" key="1">
    <source>
        <dbReference type="Pfam" id="PF16209"/>
    </source>
</evidence>
<evidence type="ECO:0000313" key="2">
    <source>
        <dbReference type="EMBL" id="CAL1265830.1"/>
    </source>
</evidence>
<dbReference type="PANTHER" id="PTHR24092">
    <property type="entry name" value="PROBABLE PHOSPHOLIPID-TRANSPORTING ATPASE"/>
    <property type="match status" value="1"/>
</dbReference>
<reference evidence="2 3" key="1">
    <citation type="submission" date="2024-04" db="EMBL/GenBank/DDBJ databases">
        <authorList>
            <person name="Rising A."/>
            <person name="Reimegard J."/>
            <person name="Sonavane S."/>
            <person name="Akerstrom W."/>
            <person name="Nylinder S."/>
            <person name="Hedman E."/>
            <person name="Kallberg Y."/>
        </authorList>
    </citation>
    <scope>NUCLEOTIDE SEQUENCE [LARGE SCALE GENOMIC DNA]</scope>
</reference>
<dbReference type="InterPro" id="IPR032631">
    <property type="entry name" value="P-type_ATPase_N"/>
</dbReference>
<dbReference type="SUPFAM" id="SSF81665">
    <property type="entry name" value="Calcium ATPase, transmembrane domain M"/>
    <property type="match status" value="1"/>
</dbReference>
<dbReference type="GO" id="GO:0045332">
    <property type="term" value="P:phospholipid translocation"/>
    <property type="evidence" value="ECO:0007669"/>
    <property type="project" value="TreeGrafter"/>
</dbReference>
<accession>A0AAV1Z357</accession>
<dbReference type="GO" id="GO:0005886">
    <property type="term" value="C:plasma membrane"/>
    <property type="evidence" value="ECO:0007669"/>
    <property type="project" value="TreeGrafter"/>
</dbReference>
<dbReference type="Proteomes" id="UP001497382">
    <property type="component" value="Unassembled WGS sequence"/>
</dbReference>